<gene>
    <name evidence="1" type="ORF">GD597_03665</name>
</gene>
<sequence>MKKIMIFFLFCMFSCKPSAEDLQNELKAKAEPVVKKYIKSLMDSTNTIDSFLIDKIDTLHSNYLCTLKSLNYLDDGVADSAELEKAIGEFRYYKRLNEISYNQTIADLAEEKRLEGLKVLAHKNYNDSMGILLYEKSLHADSTDFLMYVVRFHCKYSDKNNVQKAIDTGEIFLTKDFKIRERQDLLEE</sequence>
<accession>A0A8J8JSX4</accession>
<proteinExistence type="predicted"/>
<keyword evidence="2" id="KW-1185">Reference proteome</keyword>
<evidence type="ECO:0000313" key="2">
    <source>
        <dbReference type="Proteomes" id="UP000598971"/>
    </source>
</evidence>
<comment type="caution">
    <text evidence="1">The sequence shown here is derived from an EMBL/GenBank/DDBJ whole genome shotgun (WGS) entry which is preliminary data.</text>
</comment>
<evidence type="ECO:0000313" key="1">
    <source>
        <dbReference type="EMBL" id="NNV54545.1"/>
    </source>
</evidence>
<dbReference type="RefSeq" id="WP_171606462.1">
    <property type="nucleotide sequence ID" value="NZ_WHPF01000002.1"/>
</dbReference>
<dbReference type="EMBL" id="WHPF01000002">
    <property type="protein sequence ID" value="NNV54545.1"/>
    <property type="molecule type" value="Genomic_DNA"/>
</dbReference>
<protein>
    <submittedName>
        <fullName evidence="1">Uncharacterized protein</fullName>
    </submittedName>
</protein>
<organism evidence="1 2">
    <name type="scientific">Limnovirga soli</name>
    <dbReference type="NCBI Taxonomy" id="2656915"/>
    <lineage>
        <taxon>Bacteria</taxon>
        <taxon>Pseudomonadati</taxon>
        <taxon>Bacteroidota</taxon>
        <taxon>Chitinophagia</taxon>
        <taxon>Chitinophagales</taxon>
        <taxon>Chitinophagaceae</taxon>
        <taxon>Limnovirga</taxon>
    </lineage>
</organism>
<name>A0A8J8JSX4_9BACT</name>
<dbReference type="AlphaFoldDB" id="A0A8J8JSX4"/>
<dbReference type="Proteomes" id="UP000598971">
    <property type="component" value="Unassembled WGS sequence"/>
</dbReference>
<reference evidence="1" key="1">
    <citation type="submission" date="2019-10" db="EMBL/GenBank/DDBJ databases">
        <title>Draft genome sequence of Panacibacter sp. KCS-6.</title>
        <authorList>
            <person name="Yim K.J."/>
        </authorList>
    </citation>
    <scope>NUCLEOTIDE SEQUENCE</scope>
    <source>
        <strain evidence="1">KCS-6</strain>
    </source>
</reference>